<feature type="compositionally biased region" description="Polar residues" evidence="1">
    <location>
        <begin position="272"/>
        <end position="290"/>
    </location>
</feature>
<feature type="region of interest" description="Disordered" evidence="1">
    <location>
        <begin position="266"/>
        <end position="304"/>
    </location>
</feature>
<reference evidence="3" key="2">
    <citation type="submission" date="2023-06" db="EMBL/GenBank/DDBJ databases">
        <authorList>
            <consortium name="Lawrence Berkeley National Laboratory"/>
            <person name="Mondo S.J."/>
            <person name="Hensen N."/>
            <person name="Bonometti L."/>
            <person name="Westerberg I."/>
            <person name="Brannstrom I.O."/>
            <person name="Guillou S."/>
            <person name="Cros-Aarteil S."/>
            <person name="Calhoun S."/>
            <person name="Haridas S."/>
            <person name="Kuo A."/>
            <person name="Pangilinan J."/>
            <person name="Riley R."/>
            <person name="Labutti K."/>
            <person name="Andreopoulos B."/>
            <person name="Lipzen A."/>
            <person name="Chen C."/>
            <person name="Yanf M."/>
            <person name="Daum C."/>
            <person name="Ng V."/>
            <person name="Clum A."/>
            <person name="Steindorff A."/>
            <person name="Ohm R."/>
            <person name="Martin F."/>
            <person name="Silar P."/>
            <person name="Natvig D."/>
            <person name="Lalanne C."/>
            <person name="Gautier V."/>
            <person name="Ament-Velasquez S.L."/>
            <person name="Kruys A."/>
            <person name="Hutchinson M.I."/>
            <person name="Powell A.J."/>
            <person name="Barry K."/>
            <person name="Miller A.N."/>
            <person name="Grigoriev I.V."/>
            <person name="Debuchy R."/>
            <person name="Gladieux P."/>
            <person name="Thoren M.H."/>
            <person name="Johannesson H."/>
        </authorList>
    </citation>
    <scope>NUCLEOTIDE SEQUENCE</scope>
    <source>
        <strain evidence="3">CBS 626.80</strain>
    </source>
</reference>
<keyword evidence="2" id="KW-1133">Transmembrane helix</keyword>
<comment type="caution">
    <text evidence="3">The sequence shown here is derived from an EMBL/GenBank/DDBJ whole genome shotgun (WGS) entry which is preliminary data.</text>
</comment>
<dbReference type="EMBL" id="MU859199">
    <property type="protein sequence ID" value="KAK3949850.1"/>
    <property type="molecule type" value="Genomic_DNA"/>
</dbReference>
<reference evidence="3" key="1">
    <citation type="journal article" date="2023" name="Mol. Phylogenet. Evol.">
        <title>Genome-scale phylogeny and comparative genomics of the fungal order Sordariales.</title>
        <authorList>
            <person name="Hensen N."/>
            <person name="Bonometti L."/>
            <person name="Westerberg I."/>
            <person name="Brannstrom I.O."/>
            <person name="Guillou S."/>
            <person name="Cros-Aarteil S."/>
            <person name="Calhoun S."/>
            <person name="Haridas S."/>
            <person name="Kuo A."/>
            <person name="Mondo S."/>
            <person name="Pangilinan J."/>
            <person name="Riley R."/>
            <person name="LaButti K."/>
            <person name="Andreopoulos B."/>
            <person name="Lipzen A."/>
            <person name="Chen C."/>
            <person name="Yan M."/>
            <person name="Daum C."/>
            <person name="Ng V."/>
            <person name="Clum A."/>
            <person name="Steindorff A."/>
            <person name="Ohm R.A."/>
            <person name="Martin F."/>
            <person name="Silar P."/>
            <person name="Natvig D.O."/>
            <person name="Lalanne C."/>
            <person name="Gautier V."/>
            <person name="Ament-Velasquez S.L."/>
            <person name="Kruys A."/>
            <person name="Hutchinson M.I."/>
            <person name="Powell A.J."/>
            <person name="Barry K."/>
            <person name="Miller A.N."/>
            <person name="Grigoriev I.V."/>
            <person name="Debuchy R."/>
            <person name="Gladieux P."/>
            <person name="Hiltunen Thoren M."/>
            <person name="Johannesson H."/>
        </authorList>
    </citation>
    <scope>NUCLEOTIDE SEQUENCE</scope>
    <source>
        <strain evidence="3">CBS 626.80</strain>
    </source>
</reference>
<proteinExistence type="predicted"/>
<feature type="transmembrane region" description="Helical" evidence="2">
    <location>
        <begin position="32"/>
        <end position="56"/>
    </location>
</feature>
<evidence type="ECO:0000256" key="1">
    <source>
        <dbReference type="SAM" id="MobiDB-lite"/>
    </source>
</evidence>
<evidence type="ECO:0000313" key="3">
    <source>
        <dbReference type="EMBL" id="KAK3949850.1"/>
    </source>
</evidence>
<dbReference type="AlphaFoldDB" id="A0AAN6SDR3"/>
<organism evidence="3 4">
    <name type="scientific">Pseudoneurospora amorphoporcata</name>
    <dbReference type="NCBI Taxonomy" id="241081"/>
    <lineage>
        <taxon>Eukaryota</taxon>
        <taxon>Fungi</taxon>
        <taxon>Dikarya</taxon>
        <taxon>Ascomycota</taxon>
        <taxon>Pezizomycotina</taxon>
        <taxon>Sordariomycetes</taxon>
        <taxon>Sordariomycetidae</taxon>
        <taxon>Sordariales</taxon>
        <taxon>Sordariaceae</taxon>
        <taxon>Pseudoneurospora</taxon>
    </lineage>
</organism>
<name>A0AAN6SDR3_9PEZI</name>
<evidence type="ECO:0000256" key="2">
    <source>
        <dbReference type="SAM" id="Phobius"/>
    </source>
</evidence>
<accession>A0AAN6SDR3</accession>
<gene>
    <name evidence="3" type="ORF">QBC32DRAFT_27881</name>
</gene>
<keyword evidence="2" id="KW-0472">Membrane</keyword>
<sequence length="333" mass="36953">MAISTETAASAVNNALDFYVSPLRRFPTAVRYFSMFLVATVLFWKGVAQLLVHLAVPSFAPADRQQLAVETRKQAAEGASLNASTDSLSSLSSTNSPPLLISPGSSTYSSVIGDLELDPDDNFGELPPLDYIPPTPEDIKRWVALSFEDRRKVHDMQYNGLNWMSWSPPPSPSLPPRRPLPKGVPDWREEWSDFDLPPNPPHIPSPEDLRRWWGEATEEDRARINRISTDGLNWRMWGPHPQRPCENGEPVVWSGIGPWAGLEENGDDDIANNRSGEQTVDQQPLVQRQPQKGLPPPQEEHRAFEHEGVELAVADVASADSLMVAALSSVVEQ</sequence>
<keyword evidence="2" id="KW-0812">Transmembrane</keyword>
<protein>
    <submittedName>
        <fullName evidence="3">Uncharacterized protein</fullName>
    </submittedName>
</protein>
<evidence type="ECO:0000313" key="4">
    <source>
        <dbReference type="Proteomes" id="UP001303222"/>
    </source>
</evidence>
<dbReference type="Proteomes" id="UP001303222">
    <property type="component" value="Unassembled WGS sequence"/>
</dbReference>
<keyword evidence="4" id="KW-1185">Reference proteome</keyword>